<sequence length="295" mass="32421">MLFSSGVSGTRLSLVLLMSLSFARFSRSRPSLFGEPTRRDRRSQGENSASVPVLRLSPRLPLKHGLLLFQLFLLLPILLLLALRSYKMLPYQQNASGPPSWTSSAVSSAVSSAPLFSSSPASPPQVPSASSTVASLPVSFHGPTVVLSSSRRPALFSVPSLPLQHFLRASMQRLAAPSLSGPPARWRDEGRVSPEKTLQVQLLMQQFRDGQLNDEQLKARLAIILGRRLVCGNGRAVYFHVRERGALLHWGGEGQDKRKSWRGGESDVSRLVLFLYSPLCLFACLRLSLGHPLNF</sequence>
<proteinExistence type="predicted"/>
<protein>
    <submittedName>
        <fullName evidence="3">Putative transmembrane protein</fullName>
    </submittedName>
</protein>
<keyword evidence="1 3" id="KW-0812">Transmembrane</keyword>
<keyword evidence="1" id="KW-1133">Transmembrane helix</keyword>
<dbReference type="Proteomes" id="UP000028828">
    <property type="component" value="Unassembled WGS sequence"/>
</dbReference>
<evidence type="ECO:0000256" key="1">
    <source>
        <dbReference type="SAM" id="Phobius"/>
    </source>
</evidence>
<dbReference type="EMBL" id="AEYI02001828">
    <property type="protein sequence ID" value="KFG32743.1"/>
    <property type="molecule type" value="Genomic_DNA"/>
</dbReference>
<dbReference type="VEuPathDB" id="ToxoDB:TGP89_265240A"/>
<keyword evidence="2" id="KW-0732">Signal</keyword>
<reference evidence="3 4" key="1">
    <citation type="submission" date="2014-03" db="EMBL/GenBank/DDBJ databases">
        <authorList>
            <person name="Sibley D."/>
            <person name="Venepally P."/>
            <person name="Karamycheva S."/>
            <person name="Hadjithomas M."/>
            <person name="Khan A."/>
            <person name="Brunk B."/>
            <person name="Roos D."/>
            <person name="Caler E."/>
            <person name="Lorenzi H."/>
        </authorList>
    </citation>
    <scope>NUCLEOTIDE SEQUENCE [LARGE SCALE GENOMIC DNA]</scope>
    <source>
        <strain evidence="4">p89</strain>
    </source>
</reference>
<keyword evidence="1" id="KW-0472">Membrane</keyword>
<feature type="transmembrane region" description="Helical" evidence="1">
    <location>
        <begin position="268"/>
        <end position="289"/>
    </location>
</feature>
<gene>
    <name evidence="3" type="ORF">TGP89_265240A</name>
</gene>
<evidence type="ECO:0000256" key="2">
    <source>
        <dbReference type="SAM" id="SignalP"/>
    </source>
</evidence>
<feature type="signal peptide" evidence="2">
    <location>
        <begin position="1"/>
        <end position="28"/>
    </location>
</feature>
<dbReference type="AlphaFoldDB" id="A0A086JKS5"/>
<feature type="chain" id="PRO_5001808213" evidence="2">
    <location>
        <begin position="29"/>
        <end position="295"/>
    </location>
</feature>
<accession>A0A086JKS5</accession>
<organism evidence="3 4">
    <name type="scientific">Toxoplasma gondii p89</name>
    <dbReference type="NCBI Taxonomy" id="943119"/>
    <lineage>
        <taxon>Eukaryota</taxon>
        <taxon>Sar</taxon>
        <taxon>Alveolata</taxon>
        <taxon>Apicomplexa</taxon>
        <taxon>Conoidasida</taxon>
        <taxon>Coccidia</taxon>
        <taxon>Eucoccidiorida</taxon>
        <taxon>Eimeriorina</taxon>
        <taxon>Sarcocystidae</taxon>
        <taxon>Toxoplasma</taxon>
    </lineage>
</organism>
<name>A0A086JKS5_TOXGO</name>
<evidence type="ECO:0000313" key="4">
    <source>
        <dbReference type="Proteomes" id="UP000028828"/>
    </source>
</evidence>
<feature type="transmembrane region" description="Helical" evidence="1">
    <location>
        <begin position="64"/>
        <end position="83"/>
    </location>
</feature>
<evidence type="ECO:0000313" key="3">
    <source>
        <dbReference type="EMBL" id="KFG32743.1"/>
    </source>
</evidence>
<comment type="caution">
    <text evidence="3">The sequence shown here is derived from an EMBL/GenBank/DDBJ whole genome shotgun (WGS) entry which is preliminary data.</text>
</comment>